<name>A0A645H3A0_9ZZZZ</name>
<sequence>MFIGTLKGSKALSVVFLALAILFFLLAVGNNPPGNPAILKIAGYEGIFTGLAAIYTALGQVLNEAYGKKIVPL</sequence>
<dbReference type="InterPro" id="IPR047623">
    <property type="entry name" value="SatP"/>
</dbReference>
<feature type="transmembrane region" description="Helical" evidence="6">
    <location>
        <begin position="41"/>
        <end position="62"/>
    </location>
</feature>
<comment type="similarity">
    <text evidence="2">Belongs to the acetate uptake transporter (AceTr) (TC 2.A.96) family.</text>
</comment>
<evidence type="ECO:0000256" key="6">
    <source>
        <dbReference type="SAM" id="Phobius"/>
    </source>
</evidence>
<dbReference type="GO" id="GO:0071422">
    <property type="term" value="P:succinate transmembrane transport"/>
    <property type="evidence" value="ECO:0007669"/>
    <property type="project" value="TreeGrafter"/>
</dbReference>
<dbReference type="Pfam" id="PF01184">
    <property type="entry name" value="Gpr1_Fun34_YaaH"/>
    <property type="match status" value="1"/>
</dbReference>
<evidence type="ECO:0000256" key="1">
    <source>
        <dbReference type="ARBA" id="ARBA00004141"/>
    </source>
</evidence>
<dbReference type="PANTHER" id="PTHR30178:SF3">
    <property type="entry name" value="SUCCINATE-ACETATE_PROTON SYMPORTER SATP"/>
    <property type="match status" value="1"/>
</dbReference>
<comment type="caution">
    <text evidence="7">The sequence shown here is derived from an EMBL/GenBank/DDBJ whole genome shotgun (WGS) entry which is preliminary data.</text>
</comment>
<reference evidence="7" key="1">
    <citation type="submission" date="2019-08" db="EMBL/GenBank/DDBJ databases">
        <authorList>
            <person name="Kucharzyk K."/>
            <person name="Murdoch R.W."/>
            <person name="Higgins S."/>
            <person name="Loffler F."/>
        </authorList>
    </citation>
    <scope>NUCLEOTIDE SEQUENCE</scope>
</reference>
<keyword evidence="4 6" id="KW-1133">Transmembrane helix</keyword>
<accession>A0A645H3A0</accession>
<evidence type="ECO:0000313" key="7">
    <source>
        <dbReference type="EMBL" id="MPN32956.1"/>
    </source>
</evidence>
<gene>
    <name evidence="7" type="primary">satP_15</name>
    <name evidence="7" type="ORF">SDC9_180439</name>
</gene>
<keyword evidence="5 6" id="KW-0472">Membrane</keyword>
<feature type="transmembrane region" description="Helical" evidence="6">
    <location>
        <begin position="12"/>
        <end position="29"/>
    </location>
</feature>
<organism evidence="7">
    <name type="scientific">bioreactor metagenome</name>
    <dbReference type="NCBI Taxonomy" id="1076179"/>
    <lineage>
        <taxon>unclassified sequences</taxon>
        <taxon>metagenomes</taxon>
        <taxon>ecological metagenomes</taxon>
    </lineage>
</organism>
<dbReference type="InterPro" id="IPR000791">
    <property type="entry name" value="Gpr1/Fun34/SatP-like"/>
</dbReference>
<evidence type="ECO:0000256" key="2">
    <source>
        <dbReference type="ARBA" id="ARBA00005587"/>
    </source>
</evidence>
<protein>
    <submittedName>
        <fullName evidence="7">Succinate-acetate/proton symporter SatP</fullName>
    </submittedName>
</protein>
<evidence type="ECO:0000256" key="4">
    <source>
        <dbReference type="ARBA" id="ARBA00022989"/>
    </source>
</evidence>
<evidence type="ECO:0000256" key="5">
    <source>
        <dbReference type="ARBA" id="ARBA00023136"/>
    </source>
</evidence>
<proteinExistence type="inferred from homology"/>
<evidence type="ECO:0000256" key="3">
    <source>
        <dbReference type="ARBA" id="ARBA00022692"/>
    </source>
</evidence>
<dbReference type="GO" id="GO:0005886">
    <property type="term" value="C:plasma membrane"/>
    <property type="evidence" value="ECO:0007669"/>
    <property type="project" value="TreeGrafter"/>
</dbReference>
<keyword evidence="3 6" id="KW-0812">Transmembrane</keyword>
<dbReference type="AlphaFoldDB" id="A0A645H3A0"/>
<dbReference type="PANTHER" id="PTHR30178">
    <property type="entry name" value="INNER MEMBRANE PROTEIN YAAH"/>
    <property type="match status" value="1"/>
</dbReference>
<comment type="subcellular location">
    <subcellularLocation>
        <location evidence="1">Membrane</location>
        <topology evidence="1">Multi-pass membrane protein</topology>
    </subcellularLocation>
</comment>
<dbReference type="NCBIfam" id="NF038013">
    <property type="entry name" value="AceTr_1"/>
    <property type="match status" value="1"/>
</dbReference>
<dbReference type="GO" id="GO:0015360">
    <property type="term" value="F:acetate:proton symporter activity"/>
    <property type="evidence" value="ECO:0007669"/>
    <property type="project" value="TreeGrafter"/>
</dbReference>
<dbReference type="EMBL" id="VSSQ01085235">
    <property type="protein sequence ID" value="MPN32956.1"/>
    <property type="molecule type" value="Genomic_DNA"/>
</dbReference>